<dbReference type="EMBL" id="CP091430">
    <property type="protein sequence ID" value="UVI28523.1"/>
    <property type="molecule type" value="Genomic_DNA"/>
</dbReference>
<evidence type="ECO:0000256" key="3">
    <source>
        <dbReference type="ARBA" id="ARBA00023052"/>
    </source>
</evidence>
<feature type="domain" description="Thiamine pyrophosphate enzyme central" evidence="5">
    <location>
        <begin position="190"/>
        <end position="326"/>
    </location>
</feature>
<feature type="domain" description="Thiamine pyrophosphate enzyme TPP-binding" evidence="6">
    <location>
        <begin position="382"/>
        <end position="529"/>
    </location>
</feature>
<evidence type="ECO:0000313" key="8">
    <source>
        <dbReference type="EMBL" id="UVI28523.1"/>
    </source>
</evidence>
<evidence type="ECO:0000256" key="1">
    <source>
        <dbReference type="ARBA" id="ARBA00001964"/>
    </source>
</evidence>
<reference evidence="8" key="1">
    <citation type="submission" date="2022-01" db="EMBL/GenBank/DDBJ databases">
        <title>Paenibacillus spongiae sp. nov., isolated from marine sponge.</title>
        <authorList>
            <person name="Li Z."/>
            <person name="Zhang M."/>
        </authorList>
    </citation>
    <scope>NUCLEOTIDE SEQUENCE</scope>
    <source>
        <strain evidence="8">PHS-Z3</strain>
    </source>
</reference>
<feature type="domain" description="Thiamine pyrophosphate enzyme N-terminal TPP-binding" evidence="7">
    <location>
        <begin position="4"/>
        <end position="107"/>
    </location>
</feature>
<dbReference type="Pfam" id="PF02776">
    <property type="entry name" value="TPP_enzyme_N"/>
    <property type="match status" value="1"/>
</dbReference>
<dbReference type="Proteomes" id="UP001057877">
    <property type="component" value="Chromosome"/>
</dbReference>
<dbReference type="Gene3D" id="3.40.50.1220">
    <property type="entry name" value="TPP-binding domain"/>
    <property type="match status" value="1"/>
</dbReference>
<dbReference type="InterPro" id="IPR011766">
    <property type="entry name" value="TPP_enzyme_TPP-bd"/>
</dbReference>
<dbReference type="PANTHER" id="PTHR18968:SF13">
    <property type="entry name" value="ACETOLACTATE SYNTHASE CATALYTIC SUBUNIT, MITOCHONDRIAL"/>
    <property type="match status" value="1"/>
</dbReference>
<organism evidence="8 9">
    <name type="scientific">Paenibacillus spongiae</name>
    <dbReference type="NCBI Taxonomy" id="2909671"/>
    <lineage>
        <taxon>Bacteria</taxon>
        <taxon>Bacillati</taxon>
        <taxon>Bacillota</taxon>
        <taxon>Bacilli</taxon>
        <taxon>Bacillales</taxon>
        <taxon>Paenibacillaceae</taxon>
        <taxon>Paenibacillus</taxon>
    </lineage>
</organism>
<dbReference type="PROSITE" id="PS00187">
    <property type="entry name" value="TPP_ENZYMES"/>
    <property type="match status" value="1"/>
</dbReference>
<dbReference type="InterPro" id="IPR029061">
    <property type="entry name" value="THDP-binding"/>
</dbReference>
<proteinExistence type="inferred from homology"/>
<gene>
    <name evidence="8" type="ORF">L1F29_24180</name>
</gene>
<dbReference type="InterPro" id="IPR029035">
    <property type="entry name" value="DHS-like_NAD/FAD-binding_dom"/>
</dbReference>
<dbReference type="SUPFAM" id="SSF52467">
    <property type="entry name" value="DHS-like NAD/FAD-binding domain"/>
    <property type="match status" value="1"/>
</dbReference>
<evidence type="ECO:0000259" key="6">
    <source>
        <dbReference type="Pfam" id="PF02775"/>
    </source>
</evidence>
<evidence type="ECO:0000256" key="4">
    <source>
        <dbReference type="RuleBase" id="RU362132"/>
    </source>
</evidence>
<dbReference type="RefSeq" id="WP_258384612.1">
    <property type="nucleotide sequence ID" value="NZ_CP091430.1"/>
</dbReference>
<comment type="similarity">
    <text evidence="2 4">Belongs to the TPP enzyme family.</text>
</comment>
<evidence type="ECO:0000259" key="7">
    <source>
        <dbReference type="Pfam" id="PF02776"/>
    </source>
</evidence>
<protein>
    <submittedName>
        <fullName evidence="8">Thiamine pyrophosphate-binding protein</fullName>
    </submittedName>
</protein>
<dbReference type="InterPro" id="IPR012001">
    <property type="entry name" value="Thiamin_PyroP_enz_TPP-bd_dom"/>
</dbReference>
<dbReference type="PANTHER" id="PTHR18968">
    <property type="entry name" value="THIAMINE PYROPHOSPHATE ENZYMES"/>
    <property type="match status" value="1"/>
</dbReference>
<evidence type="ECO:0000259" key="5">
    <source>
        <dbReference type="Pfam" id="PF00205"/>
    </source>
</evidence>
<comment type="cofactor">
    <cofactor evidence="1">
        <name>thiamine diphosphate</name>
        <dbReference type="ChEBI" id="CHEBI:58937"/>
    </cofactor>
</comment>
<dbReference type="Gene3D" id="3.40.50.970">
    <property type="match status" value="2"/>
</dbReference>
<dbReference type="CDD" id="cd00568">
    <property type="entry name" value="TPP_enzymes"/>
    <property type="match status" value="1"/>
</dbReference>
<keyword evidence="3 4" id="KW-0786">Thiamine pyrophosphate</keyword>
<dbReference type="CDD" id="cd07035">
    <property type="entry name" value="TPP_PYR_POX_like"/>
    <property type="match status" value="1"/>
</dbReference>
<dbReference type="InterPro" id="IPR012000">
    <property type="entry name" value="Thiamin_PyroP_enz_cen_dom"/>
</dbReference>
<sequence>MESVAALLAKHFKKWNVSHMFGVPGKAILPIIQAADQLGIEFVLSGHEGAAGFEAAGYAWGRKTLGVCLGTSGPGGTNLVTAAAQAKASNLPILIITGHPTMAGTGVGLGQDASAFGTDIVKVLEPVTKFSMRLERAELLEIYLRHALDSAFIGVRGPVHLSIPFDVFMERIPSFDIDIPQAPLMWSNNLEEVVQAIEAAERPVILAGKGVHSAHAYAELQEVAERWDIPVMTTTSAKGTFPTGHRLSLGGLGLGGTPHADKYLEDGVDLMLVLGTKLSDMTLSGFNMKTMLPGAVIQFDYDPMFIGKTFTCPTLSVLGDIKANLRGMLNRPVNEQRQEQTPLSVRVPYVAPSDSKGPFIATGDAIRALQSELPRDTVLFGDCGSHTFYAIRDYSIYEAGTFIFDSLFGAMGHAIGYAVGAKLARPELPIVCLTGDGCMLMHGTEISTAVNYNAPLIFVVINNGRLDMVEKGMVKYLGKAIGAVYKKPIDAAMFGEALGARGYRCYTAEDIRQAVKEALNCSYPSVIDIIVDPLETPPTMKR</sequence>
<evidence type="ECO:0000256" key="2">
    <source>
        <dbReference type="ARBA" id="ARBA00007812"/>
    </source>
</evidence>
<keyword evidence="9" id="KW-1185">Reference proteome</keyword>
<dbReference type="Pfam" id="PF02775">
    <property type="entry name" value="TPP_enzyme_C"/>
    <property type="match status" value="1"/>
</dbReference>
<dbReference type="InterPro" id="IPR045229">
    <property type="entry name" value="TPP_enz"/>
</dbReference>
<accession>A0ABY5S4V0</accession>
<evidence type="ECO:0000313" key="9">
    <source>
        <dbReference type="Proteomes" id="UP001057877"/>
    </source>
</evidence>
<dbReference type="InterPro" id="IPR000399">
    <property type="entry name" value="TPP-bd_CS"/>
</dbReference>
<dbReference type="SUPFAM" id="SSF52518">
    <property type="entry name" value="Thiamin diphosphate-binding fold (THDP-binding)"/>
    <property type="match status" value="2"/>
</dbReference>
<dbReference type="Pfam" id="PF00205">
    <property type="entry name" value="TPP_enzyme_M"/>
    <property type="match status" value="1"/>
</dbReference>
<name>A0ABY5S4V0_9BACL</name>